<proteinExistence type="predicted"/>
<sequence length="146" mass="17000">MRGKWLGKLAKLARIYIQQSKFNVTLSTVFGGHVCFFINCLRVSATSYWTKSVSDNHLGNHHWDIMVHGIMKISHLQLCAFMLHLHLVKWRSKFQFGLAVASHFVRSHSMSLCKKERSCWIGSEVFHACCVIISLMHIMLYRCMWN</sequence>
<feature type="transmembrane region" description="Helical" evidence="1">
    <location>
        <begin position="65"/>
        <end position="85"/>
    </location>
</feature>
<protein>
    <submittedName>
        <fullName evidence="2">Uncharacterized protein</fullName>
    </submittedName>
</protein>
<organism evidence="2 3">
    <name type="scientific">Nyssa sinensis</name>
    <dbReference type="NCBI Taxonomy" id="561372"/>
    <lineage>
        <taxon>Eukaryota</taxon>
        <taxon>Viridiplantae</taxon>
        <taxon>Streptophyta</taxon>
        <taxon>Embryophyta</taxon>
        <taxon>Tracheophyta</taxon>
        <taxon>Spermatophyta</taxon>
        <taxon>Magnoliopsida</taxon>
        <taxon>eudicotyledons</taxon>
        <taxon>Gunneridae</taxon>
        <taxon>Pentapetalae</taxon>
        <taxon>asterids</taxon>
        <taxon>Cornales</taxon>
        <taxon>Nyssaceae</taxon>
        <taxon>Nyssa</taxon>
    </lineage>
</organism>
<accession>A0A5J5AJL6</accession>
<feature type="transmembrane region" description="Helical" evidence="1">
    <location>
        <begin position="119"/>
        <end position="140"/>
    </location>
</feature>
<dbReference type="EMBL" id="CM018043">
    <property type="protein sequence ID" value="KAA8530319.1"/>
    <property type="molecule type" value="Genomic_DNA"/>
</dbReference>
<name>A0A5J5AJL6_9ASTE</name>
<evidence type="ECO:0000313" key="3">
    <source>
        <dbReference type="Proteomes" id="UP000325577"/>
    </source>
</evidence>
<keyword evidence="3" id="KW-1185">Reference proteome</keyword>
<dbReference type="AlphaFoldDB" id="A0A5J5AJL6"/>
<keyword evidence="1" id="KW-1133">Transmembrane helix</keyword>
<evidence type="ECO:0000256" key="1">
    <source>
        <dbReference type="SAM" id="Phobius"/>
    </source>
</evidence>
<gene>
    <name evidence="2" type="ORF">F0562_005028</name>
</gene>
<reference evidence="2 3" key="1">
    <citation type="submission" date="2019-09" db="EMBL/GenBank/DDBJ databases">
        <title>A chromosome-level genome assembly of the Chinese tupelo Nyssa sinensis.</title>
        <authorList>
            <person name="Yang X."/>
            <person name="Kang M."/>
            <person name="Yang Y."/>
            <person name="Xiong H."/>
            <person name="Wang M."/>
            <person name="Zhang Z."/>
            <person name="Wang Z."/>
            <person name="Wu H."/>
            <person name="Ma T."/>
            <person name="Liu J."/>
            <person name="Xi Z."/>
        </authorList>
    </citation>
    <scope>NUCLEOTIDE SEQUENCE [LARGE SCALE GENOMIC DNA]</scope>
    <source>
        <strain evidence="2">J267</strain>
        <tissue evidence="2">Leaf</tissue>
    </source>
</reference>
<feature type="transmembrane region" description="Helical" evidence="1">
    <location>
        <begin position="21"/>
        <end position="45"/>
    </location>
</feature>
<dbReference type="Proteomes" id="UP000325577">
    <property type="component" value="Linkage Group LG2"/>
</dbReference>
<keyword evidence="1" id="KW-0472">Membrane</keyword>
<keyword evidence="1" id="KW-0812">Transmembrane</keyword>
<evidence type="ECO:0000313" key="2">
    <source>
        <dbReference type="EMBL" id="KAA8530319.1"/>
    </source>
</evidence>